<protein>
    <submittedName>
        <fullName evidence="4">Thioredoxin domain-containing protein</fullName>
    </submittedName>
</protein>
<evidence type="ECO:0000313" key="4">
    <source>
        <dbReference type="EMBL" id="QKE91981.1"/>
    </source>
</evidence>
<dbReference type="Proteomes" id="UP000500767">
    <property type="component" value="Chromosome"/>
</dbReference>
<dbReference type="Gene3D" id="3.40.30.10">
    <property type="entry name" value="Glutaredoxin"/>
    <property type="match status" value="1"/>
</dbReference>
<dbReference type="InterPro" id="IPR012336">
    <property type="entry name" value="Thioredoxin-like_fold"/>
</dbReference>
<feature type="chain" id="PRO_5026846643" evidence="2">
    <location>
        <begin position="31"/>
        <end position="208"/>
    </location>
</feature>
<dbReference type="KEGG" id="lck:HN018_19810"/>
<dbReference type="AlphaFoldDB" id="A0A6M8HUY5"/>
<organism evidence="4 5">
    <name type="scientific">Lichenicola cladoniae</name>
    <dbReference type="NCBI Taxonomy" id="1484109"/>
    <lineage>
        <taxon>Bacteria</taxon>
        <taxon>Pseudomonadati</taxon>
        <taxon>Pseudomonadota</taxon>
        <taxon>Alphaproteobacteria</taxon>
        <taxon>Acetobacterales</taxon>
        <taxon>Acetobacteraceae</taxon>
        <taxon>Lichenicola</taxon>
    </lineage>
</organism>
<keyword evidence="5" id="KW-1185">Reference proteome</keyword>
<keyword evidence="2" id="KW-0732">Signal</keyword>
<reference evidence="4 5" key="1">
    <citation type="journal article" date="2014" name="World J. Microbiol. Biotechnol.">
        <title>Biodiversity and physiological characteristics of Antarctic and Arctic lichens-associated bacteria.</title>
        <authorList>
            <person name="Lee Y.M."/>
            <person name="Kim E.H."/>
            <person name="Lee H.K."/>
            <person name="Hong S.G."/>
        </authorList>
    </citation>
    <scope>NUCLEOTIDE SEQUENCE [LARGE SCALE GENOMIC DNA]</scope>
    <source>
        <strain evidence="4 5">PAMC 26569</strain>
    </source>
</reference>
<dbReference type="RefSeq" id="WP_171833664.1">
    <property type="nucleotide sequence ID" value="NZ_CP053708.1"/>
</dbReference>
<evidence type="ECO:0000256" key="2">
    <source>
        <dbReference type="SAM" id="SignalP"/>
    </source>
</evidence>
<sequence length="208" mass="22472">MPIHRRTLLAGAPALLMPLLGAGLVRPAFAQRADARMDQRALGSPDAKIVVQEWFSLTCTHCAHFALTVFPEVKAKLIDTGKVFFVFHDFPLDQLALVAAAVARSLPPERYLPFIDSLFASQDRWAFGSDPATELGHQAALAGMAEPAFQALAHDPLRNAIVAEQDDGQKRYDIQGTPTFIFGNDKAGPIETYAEFAAATDKALATPG</sequence>
<dbReference type="EMBL" id="CP053708">
    <property type="protein sequence ID" value="QKE91981.1"/>
    <property type="molecule type" value="Genomic_DNA"/>
</dbReference>
<evidence type="ECO:0000256" key="1">
    <source>
        <dbReference type="ARBA" id="ARBA00003565"/>
    </source>
</evidence>
<dbReference type="PROSITE" id="PS51318">
    <property type="entry name" value="TAT"/>
    <property type="match status" value="1"/>
</dbReference>
<comment type="function">
    <text evidence="1">May be required for disulfide bond formation in some proteins.</text>
</comment>
<dbReference type="Pfam" id="PF13462">
    <property type="entry name" value="Thioredoxin_4"/>
    <property type="match status" value="1"/>
</dbReference>
<dbReference type="InterPro" id="IPR036249">
    <property type="entry name" value="Thioredoxin-like_sf"/>
</dbReference>
<dbReference type="InterPro" id="IPR013766">
    <property type="entry name" value="Thioredoxin_domain"/>
</dbReference>
<evidence type="ECO:0000259" key="3">
    <source>
        <dbReference type="PROSITE" id="PS51352"/>
    </source>
</evidence>
<feature type="signal peptide" evidence="2">
    <location>
        <begin position="1"/>
        <end position="30"/>
    </location>
</feature>
<name>A0A6M8HUY5_9PROT</name>
<dbReference type="InterPro" id="IPR006311">
    <property type="entry name" value="TAT_signal"/>
</dbReference>
<evidence type="ECO:0000313" key="5">
    <source>
        <dbReference type="Proteomes" id="UP000500767"/>
    </source>
</evidence>
<dbReference type="PROSITE" id="PS51352">
    <property type="entry name" value="THIOREDOXIN_2"/>
    <property type="match status" value="1"/>
</dbReference>
<feature type="domain" description="Thioredoxin" evidence="3">
    <location>
        <begin position="20"/>
        <end position="205"/>
    </location>
</feature>
<dbReference type="SUPFAM" id="SSF52833">
    <property type="entry name" value="Thioredoxin-like"/>
    <property type="match status" value="1"/>
</dbReference>
<proteinExistence type="predicted"/>
<gene>
    <name evidence="4" type="ORF">HN018_19810</name>
</gene>
<accession>A0A6M8HUY5</accession>